<gene>
    <name evidence="2" type="ORF">O0S08_37725</name>
</gene>
<dbReference type="Proteomes" id="UP001164459">
    <property type="component" value="Chromosome"/>
</dbReference>
<proteinExistence type="predicted"/>
<dbReference type="Pfam" id="PF20720">
    <property type="entry name" value="nSTAND3"/>
    <property type="match status" value="1"/>
</dbReference>
<dbReference type="InterPro" id="IPR011989">
    <property type="entry name" value="ARM-like"/>
</dbReference>
<dbReference type="SUPFAM" id="SSF48371">
    <property type="entry name" value="ARM repeat"/>
    <property type="match status" value="1"/>
</dbReference>
<dbReference type="RefSeq" id="WP_269034309.1">
    <property type="nucleotide sequence ID" value="NZ_CP114040.1"/>
</dbReference>
<dbReference type="SUPFAM" id="SSF52540">
    <property type="entry name" value="P-loop containing nucleoside triphosphate hydrolases"/>
    <property type="match status" value="1"/>
</dbReference>
<organism evidence="2 3">
    <name type="scientific">Nannocystis punicea</name>
    <dbReference type="NCBI Taxonomy" id="2995304"/>
    <lineage>
        <taxon>Bacteria</taxon>
        <taxon>Pseudomonadati</taxon>
        <taxon>Myxococcota</taxon>
        <taxon>Polyangia</taxon>
        <taxon>Nannocystales</taxon>
        <taxon>Nannocystaceae</taxon>
        <taxon>Nannocystis</taxon>
    </lineage>
</organism>
<dbReference type="InterPro" id="IPR027417">
    <property type="entry name" value="P-loop_NTPase"/>
</dbReference>
<protein>
    <submittedName>
        <fullName evidence="2">HEAT repeat domain-containing protein</fullName>
    </submittedName>
</protein>
<reference evidence="2" key="1">
    <citation type="submission" date="2022-11" db="EMBL/GenBank/DDBJ databases">
        <title>Minimal conservation of predation-associated metabolite biosynthetic gene clusters underscores biosynthetic potential of Myxococcota including descriptions for ten novel species: Archangium lansinium sp. nov., Myxococcus landrumus sp. nov., Nannocystis bai.</title>
        <authorList>
            <person name="Ahearne A."/>
            <person name="Stevens C."/>
            <person name="Dowd S."/>
        </authorList>
    </citation>
    <scope>NUCLEOTIDE SEQUENCE</scope>
    <source>
        <strain evidence="2">Fl3</strain>
    </source>
</reference>
<dbReference type="InterPro" id="IPR016024">
    <property type="entry name" value="ARM-type_fold"/>
</dbReference>
<keyword evidence="3" id="KW-1185">Reference proteome</keyword>
<accession>A0ABY7GYA3</accession>
<evidence type="ECO:0000313" key="3">
    <source>
        <dbReference type="Proteomes" id="UP001164459"/>
    </source>
</evidence>
<feature type="domain" description="Novel STAND NTPase 3" evidence="1">
    <location>
        <begin position="243"/>
        <end position="386"/>
    </location>
</feature>
<dbReference type="EMBL" id="CP114040">
    <property type="protein sequence ID" value="WAS91956.1"/>
    <property type="molecule type" value="Genomic_DNA"/>
</dbReference>
<dbReference type="InterPro" id="IPR049050">
    <property type="entry name" value="nSTAND3"/>
</dbReference>
<name>A0ABY7GYA3_9BACT</name>
<evidence type="ECO:0000313" key="2">
    <source>
        <dbReference type="EMBL" id="WAS91956.1"/>
    </source>
</evidence>
<evidence type="ECO:0000259" key="1">
    <source>
        <dbReference type="Pfam" id="PF20720"/>
    </source>
</evidence>
<dbReference type="Gene3D" id="1.25.10.10">
    <property type="entry name" value="Leucine-rich Repeat Variant"/>
    <property type="match status" value="1"/>
</dbReference>
<sequence length="1318" mass="144782">MKTETEDADEQSGGTTTLKGSEYQILVSVWAALDLLLDKRLAERVVLEPVSEEDLEAEVVDGESGPVATRTELTSAEPYLLVIQAKRRSTEPWSVEDLVKLLKHGKRRKPAIKRLEDPAVRYLLVTNAALKGEAQKLVAEALGAWPKAVPPSIKKELPSPQDRRLAVLAGMDEWRLRRLLRELLEDTFRVPHTKTEDCKRALSRAAVERMLGAGDGVWRREDLEAIVRKHDGYFASSLEVDQFVPPDNWTELAGTLRQHHAIVLLGSSGTGKTTAANVLLRDLRGEVPGIDVAWVTRGPEEITAPRPAGPVVFFIEDPWGRYKFESTPLSWNEALTRFLPKASGNRKFIVTSRSDVLADAGGSPLPARYVNTLESDNYGPDKRARMYAIRQGLLPWEFRALAERHRDEVLEKLLSPLEIQKFFDGLVGGREPDEDEAAFIERCCDQAHRDAIELTIIEQVKARQAWPWAAIVWGLLKARPRLSRALIPPIAQELAASDHSYEDGLEPFVRFLLSGRNLRQIKDEVVYSHPRVEAALEQAMKHKQQGSARALRLLADIMIGLDPDGSELAANLVRAIKRLDDFSWHPSAETQSALDTWLAERLRAGVVRFESHLRLAAEIGSGASVLAELARWLLHDVSDPDEIFGAWSPEPDEPEWYHRIAADPLTADVCRQFVRGVLPSAWAHYPHDFSRSIAKLAPDLAGAFLEAAAAIVDREERWNVTTIARGCLGDLDGFQGIALRAAKRFDALENADRATHLKILNGEYNEEHAEFLADSDVAGNADRIVSIYADGLRSARGWRALEGLASHAPLRRAWLAAVESQGQLLEAEALALVDAVWNTGDEAPFWRLATGRWHPSLEEKLVRRAQEGHSDEPVRVAAVGCLAKHLPRSIEPLVTTLCGARGWCRILELATDLGQARRVAGADEASLATAVERFSASLPQPLCPLAAALIEPPDTPPRLDGDALAVLNEVDASGNPALRLAQARLLAAASQDVAAHVDALLNAPGDDAGDITRTVHALKLAADQGHWSLVERSLEHRFADVRQAALEALSGRTSGPLPPKLLALAKDPGSRVRAALAELLRARPDPSHVEALLTLAEDTWSRFVQHYADEPAVYPIARVAAKTLSEPPELPQEVRKRVLRIANRTGDPVVCEELFLALIRNAGPAMPREALAFVLRLNPSASGDTIASALVRASDHVDEDLVSRITSEHLERCRPEIAAPLVVLAGRRGSREHVTALARSLAGSAQRRALFIPLLAAAGRRDPALLDRLAGLLPGDRASTVRGAVLDGRRMPRDVLNDLGDVPVVDEILRLPDMFDPD</sequence>